<evidence type="ECO:0000256" key="6">
    <source>
        <dbReference type="ARBA" id="ARBA00023136"/>
    </source>
</evidence>
<feature type="transmembrane region" description="Helical" evidence="8">
    <location>
        <begin position="206"/>
        <end position="228"/>
    </location>
</feature>
<feature type="transmembrane region" description="Helical" evidence="8">
    <location>
        <begin position="359"/>
        <end position="378"/>
    </location>
</feature>
<dbReference type="InterPro" id="IPR024041">
    <property type="entry name" value="NH4_transpt_AmtB-like_dom"/>
</dbReference>
<name>A0A7Y7QUV8_9SPHN</name>
<comment type="subcellular location">
    <subcellularLocation>
        <location evidence="8">Cell membrane</location>
        <topology evidence="8">Multi-pass membrane protein</topology>
    </subcellularLocation>
    <subcellularLocation>
        <location evidence="1">Membrane</location>
        <topology evidence="1">Multi-pass membrane protein</topology>
    </subcellularLocation>
</comment>
<dbReference type="Proteomes" id="UP000531581">
    <property type="component" value="Unassembled WGS sequence"/>
</dbReference>
<dbReference type="PRINTS" id="PR00342">
    <property type="entry name" value="RHESUSRHD"/>
</dbReference>
<proteinExistence type="inferred from homology"/>
<protein>
    <recommendedName>
        <fullName evidence="8">Ammonium transporter</fullName>
    </recommendedName>
</protein>
<dbReference type="InterPro" id="IPR029020">
    <property type="entry name" value="Ammonium/urea_transptr"/>
</dbReference>
<keyword evidence="5 8" id="KW-1133">Transmembrane helix</keyword>
<comment type="caution">
    <text evidence="12">The sequence shown here is derived from an EMBL/GenBank/DDBJ whole genome shotgun (WGS) entry which is preliminary data.</text>
</comment>
<evidence type="ECO:0000313" key="11">
    <source>
        <dbReference type="EMBL" id="NNG54063.1"/>
    </source>
</evidence>
<dbReference type="PANTHER" id="PTHR43029">
    <property type="entry name" value="AMMONIUM TRANSPORTER MEP2"/>
    <property type="match status" value="1"/>
</dbReference>
<organism evidence="12 13">
    <name type="scientific">Sphingomonas sanguinis</name>
    <dbReference type="NCBI Taxonomy" id="33051"/>
    <lineage>
        <taxon>Bacteria</taxon>
        <taxon>Pseudomonadati</taxon>
        <taxon>Pseudomonadota</taxon>
        <taxon>Alphaproteobacteria</taxon>
        <taxon>Sphingomonadales</taxon>
        <taxon>Sphingomonadaceae</taxon>
        <taxon>Sphingomonas</taxon>
    </lineage>
</organism>
<accession>A0A7Y7QUV8</accession>
<feature type="transmembrane region" description="Helical" evidence="8">
    <location>
        <begin position="77"/>
        <end position="97"/>
    </location>
</feature>
<gene>
    <name evidence="11" type="ORF">HKX05_11935</name>
    <name evidence="12" type="ORF">HLV41_08780</name>
</gene>
<evidence type="ECO:0000313" key="14">
    <source>
        <dbReference type="Proteomes" id="UP000557656"/>
    </source>
</evidence>
<feature type="transmembrane region" description="Helical" evidence="8">
    <location>
        <begin position="398"/>
        <end position="421"/>
    </location>
</feature>
<keyword evidence="3 8" id="KW-0813">Transport</keyword>
<dbReference type="InterPro" id="IPR001905">
    <property type="entry name" value="Ammonium_transpt"/>
</dbReference>
<evidence type="ECO:0000256" key="4">
    <source>
        <dbReference type="ARBA" id="ARBA00022692"/>
    </source>
</evidence>
<keyword evidence="14" id="KW-1185">Reference proteome</keyword>
<feature type="transmembrane region" description="Helical" evidence="8">
    <location>
        <begin position="171"/>
        <end position="194"/>
    </location>
</feature>
<evidence type="ECO:0000256" key="2">
    <source>
        <dbReference type="ARBA" id="ARBA00005887"/>
    </source>
</evidence>
<dbReference type="GeneID" id="78487120"/>
<dbReference type="InterPro" id="IPR002229">
    <property type="entry name" value="RhesusRHD"/>
</dbReference>
<keyword evidence="6 8" id="KW-0472">Membrane</keyword>
<keyword evidence="7 8" id="KW-0924">Ammonia transport</keyword>
<comment type="similarity">
    <text evidence="2 8">Belongs to the ammonia transporter channel (TC 1.A.11.2) family.</text>
</comment>
<feature type="transmembrane region" description="Helical" evidence="8">
    <location>
        <begin position="44"/>
        <end position="65"/>
    </location>
</feature>
<feature type="domain" description="Ammonium transporter AmtB-like" evidence="10">
    <location>
        <begin position="44"/>
        <end position="448"/>
    </location>
</feature>
<reference evidence="13 14" key="1">
    <citation type="submission" date="2020-05" db="EMBL/GenBank/DDBJ databases">
        <title>Draft Genome Sequences of Sphingomonas sp. Isolated from the International Space Station.</title>
        <authorList>
            <person name="Bijlani S."/>
            <person name="Singh N.K."/>
            <person name="Mason C.E."/>
            <person name="Wang C.C."/>
            <person name="Venkateswaran K."/>
        </authorList>
    </citation>
    <scope>NUCLEOTIDE SEQUENCE [LARGE SCALE GENOMIC DNA]</scope>
    <source>
        <strain evidence="11 14">IIF7SW-B5</strain>
        <strain evidence="12">ISS-IIF7SWP</strain>
    </source>
</reference>
<evidence type="ECO:0000256" key="5">
    <source>
        <dbReference type="ARBA" id="ARBA00022989"/>
    </source>
</evidence>
<feature type="transmembrane region" description="Helical" evidence="8">
    <location>
        <begin position="240"/>
        <end position="260"/>
    </location>
</feature>
<feature type="transmembrane region" description="Helical" evidence="8">
    <location>
        <begin position="303"/>
        <end position="321"/>
    </location>
</feature>
<evidence type="ECO:0000256" key="9">
    <source>
        <dbReference type="SAM" id="SignalP"/>
    </source>
</evidence>
<evidence type="ECO:0000256" key="3">
    <source>
        <dbReference type="ARBA" id="ARBA00022448"/>
    </source>
</evidence>
<dbReference type="Proteomes" id="UP000557656">
    <property type="component" value="Unassembled WGS sequence"/>
</dbReference>
<evidence type="ECO:0000259" key="10">
    <source>
        <dbReference type="Pfam" id="PF00909"/>
    </source>
</evidence>
<sequence>MKHVTKLATGAAGLGLSLFAAMPAWAQAAATAAPAATVNKGDTAWMLTSTVLVMMMILPGLALFYGGLTRAKNMLSTMTQIGAAACLAMLIWVMYGYSVAFGPDVPGFASNFVSGLGKAFLKGVTPASQAATFTAGVEIPEYVFICFQMTFAAITAALVLGSVVERMKFSAVMAFVAVWLTIVYLPIAHMVWASSGLFFKAGALDFAGGTVVHINAGVSALVAALILGKRMGYPTTPMPPHSLTLTGVGTGLLWVGWFGFNAGSALEANGSAALAMINTFVATAAGGLAWMLVERVAGHKGSALGFCSGIVAGLVAVTPAAGNSGPFGAIVLGAIASVVCFYAVSVLKPKLGYDDALDAFGVHGIGGMIGAIGTAVVYSPSLGGPGAADYAIGPKLLVQVEAVATTIVWATIGTVIAMFVAKALTGLRVSKEVEQEGLDLGEHGERAYN</sequence>
<dbReference type="EMBL" id="JABYQV010000005">
    <property type="protein sequence ID" value="NVP31137.1"/>
    <property type="molecule type" value="Genomic_DNA"/>
</dbReference>
<dbReference type="InterPro" id="IPR018047">
    <property type="entry name" value="Ammonium_transpt_CS"/>
</dbReference>
<feature type="transmembrane region" description="Helical" evidence="8">
    <location>
        <begin position="327"/>
        <end position="347"/>
    </location>
</feature>
<evidence type="ECO:0000313" key="12">
    <source>
        <dbReference type="EMBL" id="NVP31137.1"/>
    </source>
</evidence>
<keyword evidence="9" id="KW-0732">Signal</keyword>
<dbReference type="Gene3D" id="1.10.3430.10">
    <property type="entry name" value="Ammonium transporter AmtB like domains"/>
    <property type="match status" value="1"/>
</dbReference>
<evidence type="ECO:0000256" key="8">
    <source>
        <dbReference type="RuleBase" id="RU362002"/>
    </source>
</evidence>
<dbReference type="GO" id="GO:0008519">
    <property type="term" value="F:ammonium channel activity"/>
    <property type="evidence" value="ECO:0007669"/>
    <property type="project" value="InterPro"/>
</dbReference>
<feature type="chain" id="PRO_5030966250" description="Ammonium transporter" evidence="9">
    <location>
        <begin position="27"/>
        <end position="449"/>
    </location>
</feature>
<evidence type="ECO:0000256" key="7">
    <source>
        <dbReference type="ARBA" id="ARBA00023177"/>
    </source>
</evidence>
<evidence type="ECO:0000256" key="1">
    <source>
        <dbReference type="ARBA" id="ARBA00004141"/>
    </source>
</evidence>
<dbReference type="PROSITE" id="PS01219">
    <property type="entry name" value="AMMONIUM_TRANSP"/>
    <property type="match status" value="1"/>
</dbReference>
<evidence type="ECO:0000313" key="13">
    <source>
        <dbReference type="Proteomes" id="UP000531581"/>
    </source>
</evidence>
<dbReference type="PANTHER" id="PTHR43029:SF10">
    <property type="entry name" value="AMMONIUM TRANSPORTER MEP2"/>
    <property type="match status" value="1"/>
</dbReference>
<dbReference type="SUPFAM" id="SSF111352">
    <property type="entry name" value="Ammonium transporter"/>
    <property type="match status" value="1"/>
</dbReference>
<feature type="transmembrane region" description="Helical" evidence="8">
    <location>
        <begin position="272"/>
        <end position="291"/>
    </location>
</feature>
<dbReference type="NCBIfam" id="TIGR00836">
    <property type="entry name" value="amt"/>
    <property type="match status" value="1"/>
</dbReference>
<dbReference type="EMBL" id="JABEOV010000015">
    <property type="protein sequence ID" value="NNG54063.1"/>
    <property type="molecule type" value="Genomic_DNA"/>
</dbReference>
<dbReference type="RefSeq" id="WP_061780691.1">
    <property type="nucleotide sequence ID" value="NZ_JABEOV010000015.1"/>
</dbReference>
<dbReference type="GO" id="GO:0005886">
    <property type="term" value="C:plasma membrane"/>
    <property type="evidence" value="ECO:0007669"/>
    <property type="project" value="UniProtKB-SubCell"/>
</dbReference>
<feature type="transmembrane region" description="Helical" evidence="8">
    <location>
        <begin position="142"/>
        <end position="164"/>
    </location>
</feature>
<feature type="signal peptide" evidence="9">
    <location>
        <begin position="1"/>
        <end position="26"/>
    </location>
</feature>
<keyword evidence="4 8" id="KW-0812">Transmembrane</keyword>
<dbReference type="AlphaFoldDB" id="A0A7Y7QUV8"/>
<dbReference type="Pfam" id="PF00909">
    <property type="entry name" value="Ammonium_transp"/>
    <property type="match status" value="1"/>
</dbReference>